<dbReference type="EMBL" id="JABSTQ010010279">
    <property type="protein sequence ID" value="KAG0422057.1"/>
    <property type="molecule type" value="Genomic_DNA"/>
</dbReference>
<evidence type="ECO:0000313" key="1">
    <source>
        <dbReference type="EMBL" id="KAG0422057.1"/>
    </source>
</evidence>
<reference evidence="1 2" key="1">
    <citation type="journal article" date="2020" name="Cell">
        <title>Large-Scale Comparative Analyses of Tick Genomes Elucidate Their Genetic Diversity and Vector Capacities.</title>
        <authorList>
            <consortium name="Tick Genome and Microbiome Consortium (TIGMIC)"/>
            <person name="Jia N."/>
            <person name="Wang J."/>
            <person name="Shi W."/>
            <person name="Du L."/>
            <person name="Sun Y."/>
            <person name="Zhan W."/>
            <person name="Jiang J.F."/>
            <person name="Wang Q."/>
            <person name="Zhang B."/>
            <person name="Ji P."/>
            <person name="Bell-Sakyi L."/>
            <person name="Cui X.M."/>
            <person name="Yuan T.T."/>
            <person name="Jiang B.G."/>
            <person name="Yang W.F."/>
            <person name="Lam T.T."/>
            <person name="Chang Q.C."/>
            <person name="Ding S.J."/>
            <person name="Wang X.J."/>
            <person name="Zhu J.G."/>
            <person name="Ruan X.D."/>
            <person name="Zhao L."/>
            <person name="Wei J.T."/>
            <person name="Ye R.Z."/>
            <person name="Que T.C."/>
            <person name="Du C.H."/>
            <person name="Zhou Y.H."/>
            <person name="Cheng J.X."/>
            <person name="Dai P.F."/>
            <person name="Guo W.B."/>
            <person name="Han X.H."/>
            <person name="Huang E.J."/>
            <person name="Li L.F."/>
            <person name="Wei W."/>
            <person name="Gao Y.C."/>
            <person name="Liu J.Z."/>
            <person name="Shao H.Z."/>
            <person name="Wang X."/>
            <person name="Wang C.C."/>
            <person name="Yang T.C."/>
            <person name="Huo Q.B."/>
            <person name="Li W."/>
            <person name="Chen H.Y."/>
            <person name="Chen S.E."/>
            <person name="Zhou L.G."/>
            <person name="Ni X.B."/>
            <person name="Tian J.H."/>
            <person name="Sheng Y."/>
            <person name="Liu T."/>
            <person name="Pan Y.S."/>
            <person name="Xia L.Y."/>
            <person name="Li J."/>
            <person name="Zhao F."/>
            <person name="Cao W.C."/>
        </authorList>
    </citation>
    <scope>NUCLEOTIDE SEQUENCE [LARGE SCALE GENOMIC DNA]</scope>
    <source>
        <strain evidence="1">Iper-2018</strain>
    </source>
</reference>
<proteinExistence type="predicted"/>
<keyword evidence="2" id="KW-1185">Reference proteome</keyword>
<accession>A0AC60PP01</accession>
<organism evidence="1 2">
    <name type="scientific">Ixodes persulcatus</name>
    <name type="common">Taiga tick</name>
    <dbReference type="NCBI Taxonomy" id="34615"/>
    <lineage>
        <taxon>Eukaryota</taxon>
        <taxon>Metazoa</taxon>
        <taxon>Ecdysozoa</taxon>
        <taxon>Arthropoda</taxon>
        <taxon>Chelicerata</taxon>
        <taxon>Arachnida</taxon>
        <taxon>Acari</taxon>
        <taxon>Parasitiformes</taxon>
        <taxon>Ixodida</taxon>
        <taxon>Ixodoidea</taxon>
        <taxon>Ixodidae</taxon>
        <taxon>Ixodinae</taxon>
        <taxon>Ixodes</taxon>
    </lineage>
</organism>
<comment type="caution">
    <text evidence="1">The sequence shown here is derived from an EMBL/GenBank/DDBJ whole genome shotgun (WGS) entry which is preliminary data.</text>
</comment>
<sequence length="119" mass="13291">MSSVIVRLPWLSPRQPLTPPARVEHRRSMFPGHRRLLTPVPGEAAKRRARSHTLARSTALGAPWRRGGAPLPGTDTRLSGLDSLPLYEARPSRRGSRRRPPVQSLTIRRARERLSAIAV</sequence>
<gene>
    <name evidence="1" type="ORF">HPB47_002080</name>
</gene>
<evidence type="ECO:0000313" key="2">
    <source>
        <dbReference type="Proteomes" id="UP000805193"/>
    </source>
</evidence>
<protein>
    <submittedName>
        <fullName evidence="1">Uncharacterized protein</fullName>
    </submittedName>
</protein>
<dbReference type="Proteomes" id="UP000805193">
    <property type="component" value="Unassembled WGS sequence"/>
</dbReference>
<name>A0AC60PP01_IXOPE</name>